<dbReference type="Proteomes" id="UP000828048">
    <property type="component" value="Chromosome 8"/>
</dbReference>
<dbReference type="EMBL" id="CM037158">
    <property type="protein sequence ID" value="KAH7850994.1"/>
    <property type="molecule type" value="Genomic_DNA"/>
</dbReference>
<proteinExistence type="predicted"/>
<protein>
    <submittedName>
        <fullName evidence="1">Uncharacterized protein</fullName>
    </submittedName>
</protein>
<gene>
    <name evidence="1" type="ORF">Vadar_005660</name>
</gene>
<reference evidence="1 2" key="1">
    <citation type="journal article" date="2021" name="Hortic Res">
        <title>High-quality reference genome and annotation aids understanding of berry development for evergreen blueberry (Vaccinium darrowii).</title>
        <authorList>
            <person name="Yu J."/>
            <person name="Hulse-Kemp A.M."/>
            <person name="Babiker E."/>
            <person name="Staton M."/>
        </authorList>
    </citation>
    <scope>NUCLEOTIDE SEQUENCE [LARGE SCALE GENOMIC DNA]</scope>
    <source>
        <strain evidence="2">cv. NJ 8807/NJ 8810</strain>
        <tissue evidence="1">Young leaf</tissue>
    </source>
</reference>
<keyword evidence="2" id="KW-1185">Reference proteome</keyword>
<evidence type="ECO:0000313" key="1">
    <source>
        <dbReference type="EMBL" id="KAH7850994.1"/>
    </source>
</evidence>
<evidence type="ECO:0000313" key="2">
    <source>
        <dbReference type="Proteomes" id="UP000828048"/>
    </source>
</evidence>
<organism evidence="1 2">
    <name type="scientific">Vaccinium darrowii</name>
    <dbReference type="NCBI Taxonomy" id="229202"/>
    <lineage>
        <taxon>Eukaryota</taxon>
        <taxon>Viridiplantae</taxon>
        <taxon>Streptophyta</taxon>
        <taxon>Embryophyta</taxon>
        <taxon>Tracheophyta</taxon>
        <taxon>Spermatophyta</taxon>
        <taxon>Magnoliopsida</taxon>
        <taxon>eudicotyledons</taxon>
        <taxon>Gunneridae</taxon>
        <taxon>Pentapetalae</taxon>
        <taxon>asterids</taxon>
        <taxon>Ericales</taxon>
        <taxon>Ericaceae</taxon>
        <taxon>Vaccinioideae</taxon>
        <taxon>Vaccinieae</taxon>
        <taxon>Vaccinium</taxon>
    </lineage>
</organism>
<name>A0ACB7YD03_9ERIC</name>
<comment type="caution">
    <text evidence="1">The sequence shown here is derived from an EMBL/GenBank/DDBJ whole genome shotgun (WGS) entry which is preliminary data.</text>
</comment>
<accession>A0ACB7YD03</accession>
<sequence length="666" mass="75234">MADKDPSEVMADANSCVVKASSSFFDRQIMTNTAEHRRRKERENRKQGKKDEFWRYTPLLKAALKGDWETANKFFEQDPNLITAPITRELETALYMATGTGKKAIKFVTELLKVMPAKAIAQRDIAGHTPLHLGSWVGNTKAAILLVEKNPSLLCIRENRGWLPIHYAAINAKKKTLSFLLTATYENDAATSMMFFSDSRSESEPGGAELLIHVITSGFYDLALDMVHRYPQLAISQTSYNDDCGLGAIARKVHAFPSGKRLKFFWEHIIYAYVSVKSKNYAEDLNRVEIEKPVNNSQLPEQKYHWAHCLGKIFFIYVPRIKHIQEKKQMHHHALHLLRYLVREMMNLNDLDAYDSLATDAIVNAARLGIHEVVEEIVESVPKLSCARDSENRSIFQLAVIERHEDIFNLIYQMTDHSNSVTMDIDEFGNNILHLAGRLAPPNKLNLVSGAALQMQRELQWFKEVKKFVRPSYKTMMNNANETPAMVFTREHKDLVVKGGEWMKDTANSCTISAALIVTVVFAAIITVPGGSESNGLPIFSKEMAFIVFIISDALSLFTSTTSLLLFLSILTSRYAESDFLYVLPKRLVVGLFTLFLSITTMMVAFSFALYLVLGHKTAWILVPVAALACLPVTSFVSLQFPLLMDLIFSTYGHGIFGKKSNRQFY</sequence>